<protein>
    <submittedName>
        <fullName evidence="1">Uncharacterized protein</fullName>
    </submittedName>
</protein>
<sequence length="72" mass="8192">MEEVADHVDKVSYVDEPAVFPNPQVLIQHQSSETPHRVGRLGNHQLPPFTSCDLCDEGTDYKGLMVFRRCHN</sequence>
<dbReference type="EMBL" id="CM055732">
    <property type="protein sequence ID" value="KAJ8012012.1"/>
    <property type="molecule type" value="Genomic_DNA"/>
</dbReference>
<keyword evidence="2" id="KW-1185">Reference proteome</keyword>
<comment type="caution">
    <text evidence="1">The sequence shown here is derived from an EMBL/GenBank/DDBJ whole genome shotgun (WGS) entry which is preliminary data.</text>
</comment>
<evidence type="ECO:0000313" key="2">
    <source>
        <dbReference type="Proteomes" id="UP001157502"/>
    </source>
</evidence>
<dbReference type="Proteomes" id="UP001157502">
    <property type="component" value="Chromosome 5"/>
</dbReference>
<name>A0ACC2H8B3_DALPE</name>
<gene>
    <name evidence="1" type="ORF">DPEC_G00064270</name>
</gene>
<proteinExistence type="predicted"/>
<organism evidence="1 2">
    <name type="scientific">Dallia pectoralis</name>
    <name type="common">Alaska blackfish</name>
    <dbReference type="NCBI Taxonomy" id="75939"/>
    <lineage>
        <taxon>Eukaryota</taxon>
        <taxon>Metazoa</taxon>
        <taxon>Chordata</taxon>
        <taxon>Craniata</taxon>
        <taxon>Vertebrata</taxon>
        <taxon>Euteleostomi</taxon>
        <taxon>Actinopterygii</taxon>
        <taxon>Neopterygii</taxon>
        <taxon>Teleostei</taxon>
        <taxon>Protacanthopterygii</taxon>
        <taxon>Esociformes</taxon>
        <taxon>Umbridae</taxon>
        <taxon>Dallia</taxon>
    </lineage>
</organism>
<evidence type="ECO:0000313" key="1">
    <source>
        <dbReference type="EMBL" id="KAJ8012012.1"/>
    </source>
</evidence>
<accession>A0ACC2H8B3</accession>
<reference evidence="1" key="1">
    <citation type="submission" date="2021-05" db="EMBL/GenBank/DDBJ databases">
        <authorList>
            <person name="Pan Q."/>
            <person name="Jouanno E."/>
            <person name="Zahm M."/>
            <person name="Klopp C."/>
            <person name="Cabau C."/>
            <person name="Louis A."/>
            <person name="Berthelot C."/>
            <person name="Parey E."/>
            <person name="Roest Crollius H."/>
            <person name="Montfort J."/>
            <person name="Robinson-Rechavi M."/>
            <person name="Bouchez O."/>
            <person name="Lampietro C."/>
            <person name="Lopez Roques C."/>
            <person name="Donnadieu C."/>
            <person name="Postlethwait J."/>
            <person name="Bobe J."/>
            <person name="Dillon D."/>
            <person name="Chandos A."/>
            <person name="von Hippel F."/>
            <person name="Guiguen Y."/>
        </authorList>
    </citation>
    <scope>NUCLEOTIDE SEQUENCE</scope>
    <source>
        <strain evidence="1">YG-Jan2019</strain>
    </source>
</reference>